<feature type="compositionally biased region" description="Pro residues" evidence="1">
    <location>
        <begin position="175"/>
        <end position="197"/>
    </location>
</feature>
<reference evidence="2 3" key="1">
    <citation type="journal article" date="2013" name="Curr. Biol.">
        <title>The Genome of the Foraminiferan Reticulomyxa filosa.</title>
        <authorList>
            <person name="Glockner G."/>
            <person name="Hulsmann N."/>
            <person name="Schleicher M."/>
            <person name="Noegel A.A."/>
            <person name="Eichinger L."/>
            <person name="Gallinger C."/>
            <person name="Pawlowski J."/>
            <person name="Sierra R."/>
            <person name="Euteneuer U."/>
            <person name="Pillet L."/>
            <person name="Moustafa A."/>
            <person name="Platzer M."/>
            <person name="Groth M."/>
            <person name="Szafranski K."/>
            <person name="Schliwa M."/>
        </authorList>
    </citation>
    <scope>NUCLEOTIDE SEQUENCE [LARGE SCALE GENOMIC DNA]</scope>
</reference>
<evidence type="ECO:0000256" key="1">
    <source>
        <dbReference type="SAM" id="MobiDB-lite"/>
    </source>
</evidence>
<feature type="region of interest" description="Disordered" evidence="1">
    <location>
        <begin position="101"/>
        <end position="136"/>
    </location>
</feature>
<feature type="compositionally biased region" description="Basic and acidic residues" evidence="1">
    <location>
        <begin position="107"/>
        <end position="129"/>
    </location>
</feature>
<gene>
    <name evidence="2" type="ORF">RFI_05188</name>
</gene>
<protein>
    <submittedName>
        <fullName evidence="2">Uncharacterized protein</fullName>
    </submittedName>
</protein>
<feature type="region of interest" description="Disordered" evidence="1">
    <location>
        <begin position="389"/>
        <end position="420"/>
    </location>
</feature>
<dbReference type="EMBL" id="ASPP01004602">
    <property type="protein sequence ID" value="ETO31932.1"/>
    <property type="molecule type" value="Genomic_DNA"/>
</dbReference>
<evidence type="ECO:0000313" key="2">
    <source>
        <dbReference type="EMBL" id="ETO31932.1"/>
    </source>
</evidence>
<dbReference type="Proteomes" id="UP000023152">
    <property type="component" value="Unassembled WGS sequence"/>
</dbReference>
<feature type="compositionally biased region" description="Low complexity" evidence="1">
    <location>
        <begin position="230"/>
        <end position="243"/>
    </location>
</feature>
<feature type="compositionally biased region" description="Polar residues" evidence="1">
    <location>
        <begin position="512"/>
        <end position="523"/>
    </location>
</feature>
<feature type="region of interest" description="Disordered" evidence="1">
    <location>
        <begin position="171"/>
        <end position="198"/>
    </location>
</feature>
<feature type="compositionally biased region" description="Basic and acidic residues" evidence="1">
    <location>
        <begin position="212"/>
        <end position="221"/>
    </location>
</feature>
<evidence type="ECO:0000313" key="3">
    <source>
        <dbReference type="Proteomes" id="UP000023152"/>
    </source>
</evidence>
<feature type="region of interest" description="Disordered" evidence="1">
    <location>
        <begin position="504"/>
        <end position="523"/>
    </location>
</feature>
<name>X6P2Z6_RETFI</name>
<keyword evidence="3" id="KW-1185">Reference proteome</keyword>
<feature type="region of interest" description="Disordered" evidence="1">
    <location>
        <begin position="212"/>
        <end position="252"/>
    </location>
</feature>
<comment type="caution">
    <text evidence="2">The sequence shown here is derived from an EMBL/GenBank/DDBJ whole genome shotgun (WGS) entry which is preliminary data.</text>
</comment>
<dbReference type="AlphaFoldDB" id="X6P2Z6"/>
<accession>X6P2Z6</accession>
<feature type="region of interest" description="Disordered" evidence="1">
    <location>
        <begin position="443"/>
        <end position="483"/>
    </location>
</feature>
<proteinExistence type="predicted"/>
<organism evidence="2 3">
    <name type="scientific">Reticulomyxa filosa</name>
    <dbReference type="NCBI Taxonomy" id="46433"/>
    <lineage>
        <taxon>Eukaryota</taxon>
        <taxon>Sar</taxon>
        <taxon>Rhizaria</taxon>
        <taxon>Retaria</taxon>
        <taxon>Foraminifera</taxon>
        <taxon>Monothalamids</taxon>
        <taxon>Reticulomyxidae</taxon>
        <taxon>Reticulomyxa</taxon>
    </lineage>
</organism>
<sequence length="523" mass="58493">MSPARRPCFPEHGLNDEALKQSDTLLSDFMSSELKTLGHRVSIEKSGSRAWTSPALSLDNATSWLTSQERPRNGASHGVLEVASTDMAFVNLSSCWSDAAEDQQVDATRDKPMQDKEKEKEKSHVKEDVAAPQTKKKQRCFLRPEKMEYCFSEPTICNKKKAALKKMALLGRSGTPPPLSSPPPPPPPPLLLSPLPIPSLSSDCFERRRMDRPVHEHDKTNDTAIPRSASSHTSTQHQSTQTSPMLPKINKPTDWSFDDGASLCQGGVQGDVPDQTFCAPFFFSSPIPRIIQPDISPHKLQPSLSSHASDRAWRHAHVDRVKQNFDFENSVIMMDTPLTVNNMSNIDERKETPHNASKQLSWNLESPGIFANNVAGGHQASAAKSLWSGRTNNTDEDKENLQTQIQTQEDKHPNGKKTKLKTRRFLPTPIALEKRTVIPCRTDSLSAEDEEMEPNRANMAPMSPQKRKLSHSSSVQKDLEEEIEQQCQGAKSYKFWKKRLSERYGENELDGSRTNSVLSLSPK</sequence>